<evidence type="ECO:0000313" key="6">
    <source>
        <dbReference type="EMBL" id="CAB4814253.1"/>
    </source>
</evidence>
<feature type="domain" description="Large ribosomal subunit protein uL30-like ferredoxin-like fold" evidence="5">
    <location>
        <begin position="6"/>
        <end position="56"/>
    </location>
</feature>
<dbReference type="EMBL" id="CAFAAJ010000128">
    <property type="protein sequence ID" value="CAB4814253.1"/>
    <property type="molecule type" value="Genomic_DNA"/>
</dbReference>
<accession>A0A6J6Z1A6</accession>
<dbReference type="GO" id="GO:0022625">
    <property type="term" value="C:cytosolic large ribosomal subunit"/>
    <property type="evidence" value="ECO:0007669"/>
    <property type="project" value="TreeGrafter"/>
</dbReference>
<dbReference type="Pfam" id="PF00327">
    <property type="entry name" value="Ribosomal_L30"/>
    <property type="match status" value="1"/>
</dbReference>
<dbReference type="PANTHER" id="PTHR15892">
    <property type="entry name" value="MITOCHONDRIAL RIBOSOMAL PROTEIN L30"/>
    <property type="match status" value="1"/>
</dbReference>
<feature type="region of interest" description="Disordered" evidence="4">
    <location>
        <begin position="1"/>
        <end position="21"/>
    </location>
</feature>
<evidence type="ECO:0000256" key="1">
    <source>
        <dbReference type="ARBA" id="ARBA00007594"/>
    </source>
</evidence>
<dbReference type="InterPro" id="IPR036919">
    <property type="entry name" value="Ribo_uL30_ferredoxin-like_sf"/>
</dbReference>
<organism evidence="6">
    <name type="scientific">freshwater metagenome</name>
    <dbReference type="NCBI Taxonomy" id="449393"/>
    <lineage>
        <taxon>unclassified sequences</taxon>
        <taxon>metagenomes</taxon>
        <taxon>ecological metagenomes</taxon>
    </lineage>
</organism>
<dbReference type="CDD" id="cd01658">
    <property type="entry name" value="Ribosomal_L30"/>
    <property type="match status" value="1"/>
</dbReference>
<dbReference type="Gene3D" id="3.30.1390.20">
    <property type="entry name" value="Ribosomal protein L30, ferredoxin-like fold domain"/>
    <property type="match status" value="1"/>
</dbReference>
<evidence type="ECO:0000259" key="5">
    <source>
        <dbReference type="Pfam" id="PF00327"/>
    </source>
</evidence>
<keyword evidence="2" id="KW-0689">Ribosomal protein</keyword>
<sequence>MADKQVRVTQVKSSIGSKPKAKGTLRALGLGRIGKTHVLPDTRDVRGMINRVPHLIEVEEIVEGQNG</sequence>
<evidence type="ECO:0000256" key="3">
    <source>
        <dbReference type="ARBA" id="ARBA00023274"/>
    </source>
</evidence>
<evidence type="ECO:0000256" key="2">
    <source>
        <dbReference type="ARBA" id="ARBA00022980"/>
    </source>
</evidence>
<proteinExistence type="inferred from homology"/>
<evidence type="ECO:0000256" key="4">
    <source>
        <dbReference type="SAM" id="MobiDB-lite"/>
    </source>
</evidence>
<dbReference type="PIRSF" id="PIRSF002211">
    <property type="entry name" value="Ribosomal_L30_bac-type"/>
    <property type="match status" value="1"/>
</dbReference>
<dbReference type="PANTHER" id="PTHR15892:SF2">
    <property type="entry name" value="LARGE RIBOSOMAL SUBUNIT PROTEIN UL30M"/>
    <property type="match status" value="1"/>
</dbReference>
<dbReference type="GO" id="GO:0003735">
    <property type="term" value="F:structural constituent of ribosome"/>
    <property type="evidence" value="ECO:0007669"/>
    <property type="project" value="InterPro"/>
</dbReference>
<dbReference type="NCBIfam" id="TIGR01308">
    <property type="entry name" value="rpmD_bact"/>
    <property type="match status" value="1"/>
</dbReference>
<name>A0A6J6Z1A6_9ZZZZ</name>
<dbReference type="HAMAP" id="MF_01371_B">
    <property type="entry name" value="Ribosomal_uL30_B"/>
    <property type="match status" value="1"/>
</dbReference>
<gene>
    <name evidence="6" type="ORF">UFOPK3001_01778</name>
</gene>
<dbReference type="SUPFAM" id="SSF55129">
    <property type="entry name" value="Ribosomal protein L30p/L7e"/>
    <property type="match status" value="1"/>
</dbReference>
<protein>
    <submittedName>
        <fullName evidence="6">Unannotated protein</fullName>
    </submittedName>
</protein>
<dbReference type="GO" id="GO:0006412">
    <property type="term" value="P:translation"/>
    <property type="evidence" value="ECO:0007669"/>
    <property type="project" value="InterPro"/>
</dbReference>
<feature type="compositionally biased region" description="Polar residues" evidence="4">
    <location>
        <begin position="7"/>
        <end position="16"/>
    </location>
</feature>
<comment type="similarity">
    <text evidence="1">Belongs to the universal ribosomal protein uL30 family.</text>
</comment>
<dbReference type="InterPro" id="IPR005996">
    <property type="entry name" value="Ribosomal_uL30_bac-type"/>
</dbReference>
<reference evidence="6" key="1">
    <citation type="submission" date="2020-05" db="EMBL/GenBank/DDBJ databases">
        <authorList>
            <person name="Chiriac C."/>
            <person name="Salcher M."/>
            <person name="Ghai R."/>
            <person name="Kavagutti S V."/>
        </authorList>
    </citation>
    <scope>NUCLEOTIDE SEQUENCE</scope>
</reference>
<dbReference type="AlphaFoldDB" id="A0A6J6Z1A6"/>
<dbReference type="InterPro" id="IPR016082">
    <property type="entry name" value="Ribosomal_uL30_ferredoxin-like"/>
</dbReference>
<keyword evidence="3" id="KW-0687">Ribonucleoprotein</keyword>